<proteinExistence type="predicted"/>
<dbReference type="GO" id="GO:0005737">
    <property type="term" value="C:cytoplasm"/>
    <property type="evidence" value="ECO:0007669"/>
    <property type="project" value="TreeGrafter"/>
</dbReference>
<dbReference type="eggNOG" id="KOG4754">
    <property type="taxonomic scope" value="Eukaryota"/>
</dbReference>
<dbReference type="Pfam" id="PF00300">
    <property type="entry name" value="His_Phos_1"/>
    <property type="match status" value="1"/>
</dbReference>
<keyword evidence="3" id="KW-1185">Reference proteome</keyword>
<dbReference type="InterPro" id="IPR013078">
    <property type="entry name" value="His_Pase_superF_clade-1"/>
</dbReference>
<dbReference type="EMBL" id="GG692403">
    <property type="protein sequence ID" value="EER30675.1"/>
    <property type="molecule type" value="Genomic_DNA"/>
</dbReference>
<dbReference type="VEuPathDB" id="FungiDB:CTRG_05671"/>
<evidence type="ECO:0000313" key="3">
    <source>
        <dbReference type="Proteomes" id="UP000002037"/>
    </source>
</evidence>
<dbReference type="AlphaFoldDB" id="C5MHX8"/>
<dbReference type="InterPro" id="IPR029033">
    <property type="entry name" value="His_PPase_superfam"/>
</dbReference>
<dbReference type="HOGENOM" id="CLU_039184_0_2_1"/>
<reference evidence="2 3" key="1">
    <citation type="journal article" date="2009" name="Nature">
        <title>Evolution of pathogenicity and sexual reproduction in eight Candida genomes.</title>
        <authorList>
            <person name="Butler G."/>
            <person name="Rasmussen M.D."/>
            <person name="Lin M.F."/>
            <person name="Santos M.A."/>
            <person name="Sakthikumar S."/>
            <person name="Munro C.A."/>
            <person name="Rheinbay E."/>
            <person name="Grabherr M."/>
            <person name="Forche A."/>
            <person name="Reedy J.L."/>
            <person name="Agrafioti I."/>
            <person name="Arnaud M.B."/>
            <person name="Bates S."/>
            <person name="Brown A.J."/>
            <person name="Brunke S."/>
            <person name="Costanzo M.C."/>
            <person name="Fitzpatrick D.A."/>
            <person name="de Groot P.W."/>
            <person name="Harris D."/>
            <person name="Hoyer L.L."/>
            <person name="Hube B."/>
            <person name="Klis F.M."/>
            <person name="Kodira C."/>
            <person name="Lennard N."/>
            <person name="Logue M.E."/>
            <person name="Martin R."/>
            <person name="Neiman A.M."/>
            <person name="Nikolaou E."/>
            <person name="Quail M.A."/>
            <person name="Quinn J."/>
            <person name="Santos M.C."/>
            <person name="Schmitzberger F.F."/>
            <person name="Sherlock G."/>
            <person name="Shah P."/>
            <person name="Silverstein K.A."/>
            <person name="Skrzypek M.S."/>
            <person name="Soll D."/>
            <person name="Staggs R."/>
            <person name="Stansfield I."/>
            <person name="Stumpf M.P."/>
            <person name="Sudbery P.E."/>
            <person name="Srikantha T."/>
            <person name="Zeng Q."/>
            <person name="Berman J."/>
            <person name="Berriman M."/>
            <person name="Heitman J."/>
            <person name="Gow N.A."/>
            <person name="Lorenz M.C."/>
            <person name="Birren B.W."/>
            <person name="Kellis M."/>
            <person name="Cuomo C.A."/>
        </authorList>
    </citation>
    <scope>NUCLEOTIDE SEQUENCE [LARGE SCALE GENOMIC DNA]</scope>
    <source>
        <strain evidence="3">ATCC MYA-3404 / T1</strain>
    </source>
</reference>
<dbReference type="KEGG" id="ctp:CTRG_05671"/>
<dbReference type="SMART" id="SM00855">
    <property type="entry name" value="PGAM"/>
    <property type="match status" value="1"/>
</dbReference>
<dbReference type="GO" id="GO:0016791">
    <property type="term" value="F:phosphatase activity"/>
    <property type="evidence" value="ECO:0007669"/>
    <property type="project" value="TreeGrafter"/>
</dbReference>
<dbReference type="PANTHER" id="PTHR48100">
    <property type="entry name" value="BROAD-SPECIFICITY PHOSPHATASE YOR283W-RELATED"/>
    <property type="match status" value="1"/>
</dbReference>
<feature type="chain" id="PRO_5005668572" description="Phosphoglycerate mutase" evidence="1">
    <location>
        <begin position="25"/>
        <end position="339"/>
    </location>
</feature>
<dbReference type="Gene3D" id="3.40.50.1240">
    <property type="entry name" value="Phosphoglycerate mutase-like"/>
    <property type="match status" value="1"/>
</dbReference>
<sequence>MFSNIFFLFFYYLNNLLLNTSIMSKNIPNKSDVKDSIISETNRAEYYSLLKEYNSKKSSHWVFSVVPGIFQQSLEDTDETKFDTIKEHFGIIPTWDEVINQLHTLNDNTDDDVQYKLFFLARHGQGFHNVKHTENPELWDSYWSHLNTDGKIVWGPDPELTELGIQQAKDNNVAWKGEITNNKNENPKLIVPTRFYSSPFRRSVDTLINTWEGIVDLKEVKPLIQENWRETIGEHTCDMRSNRTTIAGKYEPLGIEIEPGFEEEDIYWKPDYRETVAEEAIRHNAGLQEIFDNYPKDEVISITSHSGSIRAQLMVLGHRPFAIGTGGMIPVFVKAVKVK</sequence>
<dbReference type="SUPFAM" id="SSF53254">
    <property type="entry name" value="Phosphoglycerate mutase-like"/>
    <property type="match status" value="1"/>
</dbReference>
<evidence type="ECO:0008006" key="4">
    <source>
        <dbReference type="Google" id="ProtNLM"/>
    </source>
</evidence>
<dbReference type="PANTHER" id="PTHR48100:SF1">
    <property type="entry name" value="HISTIDINE PHOSPHATASE FAMILY PROTEIN-RELATED"/>
    <property type="match status" value="1"/>
</dbReference>
<dbReference type="GeneID" id="8300886"/>
<name>C5MHX8_CANTT</name>
<feature type="signal peptide" evidence="1">
    <location>
        <begin position="1"/>
        <end position="24"/>
    </location>
</feature>
<dbReference type="CDD" id="cd07067">
    <property type="entry name" value="HP_PGM_like"/>
    <property type="match status" value="1"/>
</dbReference>
<dbReference type="OrthoDB" id="496981at2759"/>
<gene>
    <name evidence="2" type="ORF">CTRG_05671</name>
</gene>
<dbReference type="InterPro" id="IPR050275">
    <property type="entry name" value="PGM_Phosphatase"/>
</dbReference>
<dbReference type="RefSeq" id="XP_002551373.1">
    <property type="nucleotide sequence ID" value="XM_002551327.1"/>
</dbReference>
<keyword evidence="1" id="KW-0732">Signal</keyword>
<accession>C5MHX8</accession>
<dbReference type="Proteomes" id="UP000002037">
    <property type="component" value="Unassembled WGS sequence"/>
</dbReference>
<evidence type="ECO:0000313" key="2">
    <source>
        <dbReference type="EMBL" id="EER30675.1"/>
    </source>
</evidence>
<evidence type="ECO:0000256" key="1">
    <source>
        <dbReference type="SAM" id="SignalP"/>
    </source>
</evidence>
<protein>
    <recommendedName>
        <fullName evidence="4">Phosphoglycerate mutase</fullName>
    </recommendedName>
</protein>
<organism evidence="2 3">
    <name type="scientific">Candida tropicalis (strain ATCC MYA-3404 / T1)</name>
    <name type="common">Yeast</name>
    <dbReference type="NCBI Taxonomy" id="294747"/>
    <lineage>
        <taxon>Eukaryota</taxon>
        <taxon>Fungi</taxon>
        <taxon>Dikarya</taxon>
        <taxon>Ascomycota</taxon>
        <taxon>Saccharomycotina</taxon>
        <taxon>Pichiomycetes</taxon>
        <taxon>Debaryomycetaceae</taxon>
        <taxon>Candida/Lodderomyces clade</taxon>
        <taxon>Candida</taxon>
    </lineage>
</organism>